<evidence type="ECO:0000256" key="1">
    <source>
        <dbReference type="SAM" id="Phobius"/>
    </source>
</evidence>
<feature type="transmembrane region" description="Helical" evidence="1">
    <location>
        <begin position="31"/>
        <end position="52"/>
    </location>
</feature>
<comment type="caution">
    <text evidence="2">The sequence shown here is derived from an EMBL/GenBank/DDBJ whole genome shotgun (WGS) entry which is preliminary data.</text>
</comment>
<feature type="non-terminal residue" evidence="2">
    <location>
        <position position="150"/>
    </location>
</feature>
<feature type="transmembrane region" description="Helical" evidence="1">
    <location>
        <begin position="117"/>
        <end position="140"/>
    </location>
</feature>
<protein>
    <recommendedName>
        <fullName evidence="4">ABC transporter permease</fullName>
    </recommendedName>
</protein>
<evidence type="ECO:0000313" key="3">
    <source>
        <dbReference type="Proteomes" id="UP001597024"/>
    </source>
</evidence>
<keyword evidence="3" id="KW-1185">Reference proteome</keyword>
<reference evidence="3" key="1">
    <citation type="journal article" date="2019" name="Int. J. Syst. Evol. Microbiol.">
        <title>The Global Catalogue of Microorganisms (GCM) 10K type strain sequencing project: providing services to taxonomists for standard genome sequencing and annotation.</title>
        <authorList>
            <consortium name="The Broad Institute Genomics Platform"/>
            <consortium name="The Broad Institute Genome Sequencing Center for Infectious Disease"/>
            <person name="Wu L."/>
            <person name="Ma J."/>
        </authorList>
    </citation>
    <scope>NUCLEOTIDE SEQUENCE [LARGE SCALE GENOMIC DNA]</scope>
    <source>
        <strain evidence="3">CCUG 62974</strain>
    </source>
</reference>
<organism evidence="2 3">
    <name type="scientific">Streptosporangium algeriense</name>
    <dbReference type="NCBI Taxonomy" id="1682748"/>
    <lineage>
        <taxon>Bacteria</taxon>
        <taxon>Bacillati</taxon>
        <taxon>Actinomycetota</taxon>
        <taxon>Actinomycetes</taxon>
        <taxon>Streptosporangiales</taxon>
        <taxon>Streptosporangiaceae</taxon>
        <taxon>Streptosporangium</taxon>
    </lineage>
</organism>
<accession>A0ABW3E8G0</accession>
<name>A0ABW3E8G0_9ACTN</name>
<sequence>MPALSHLRLALARLPRPQLPRPRLTVRGQLTAFYAAVFTVGGLLLLAFNYVVVAGSLDVHGLSLAEAIPIVRTTASGLTDAGPAPAEDAAPTVVGQIVQVSPFRLLGEYRDAVLSDLVLRSAVALLIVVALAALAGRLIAGRALARLHRV</sequence>
<keyword evidence="1" id="KW-0812">Transmembrane</keyword>
<evidence type="ECO:0008006" key="4">
    <source>
        <dbReference type="Google" id="ProtNLM"/>
    </source>
</evidence>
<dbReference type="EMBL" id="JBHTHX010002966">
    <property type="protein sequence ID" value="MFD0891170.1"/>
    <property type="molecule type" value="Genomic_DNA"/>
</dbReference>
<evidence type="ECO:0000313" key="2">
    <source>
        <dbReference type="EMBL" id="MFD0891170.1"/>
    </source>
</evidence>
<keyword evidence="1" id="KW-0472">Membrane</keyword>
<dbReference type="Proteomes" id="UP001597024">
    <property type="component" value="Unassembled WGS sequence"/>
</dbReference>
<proteinExistence type="predicted"/>
<keyword evidence="1" id="KW-1133">Transmembrane helix</keyword>
<gene>
    <name evidence="2" type="ORF">ACFQ08_42030</name>
</gene>